<dbReference type="Pfam" id="PF04542">
    <property type="entry name" value="Sigma70_r2"/>
    <property type="match status" value="1"/>
</dbReference>
<name>A0ABN3KIC1_9ACTN</name>
<reference evidence="11 12" key="1">
    <citation type="journal article" date="2019" name="Int. J. Syst. Evol. Microbiol.">
        <title>The Global Catalogue of Microorganisms (GCM) 10K type strain sequencing project: providing services to taxonomists for standard genome sequencing and annotation.</title>
        <authorList>
            <consortium name="The Broad Institute Genomics Platform"/>
            <consortium name="The Broad Institute Genome Sequencing Center for Infectious Disease"/>
            <person name="Wu L."/>
            <person name="Ma J."/>
        </authorList>
    </citation>
    <scope>NUCLEOTIDE SEQUENCE [LARGE SCALE GENOMIC DNA]</scope>
    <source>
        <strain evidence="11 12">JCM 6922</strain>
    </source>
</reference>
<dbReference type="InterPro" id="IPR013324">
    <property type="entry name" value="RNA_pol_sigma_r3/r4-like"/>
</dbReference>
<dbReference type="InterPro" id="IPR007627">
    <property type="entry name" value="RNA_pol_sigma70_r2"/>
</dbReference>
<sequence>MIGPALPASSDADPERSADEAATAWALAARAGDLAAGERFVRALHRDVRRYIARRCADPQAVDDLAQDTFLRALAGLPRFEGRSSARTWLLAIARRAVADSLRYAAARPRPCAAPDWRSAVELAQPRHLPGFDDGVVLLDLLAALPDERREAFVLTQLLGLPYAEAAAVGGCPVGTVRSRVARARATLLALLTAAEDPAAAPPRPERGRRTGDRAAVVGTRPERGPDAAAAGAPGARRHRGAGLRAPGAREGEEGPPMISQMVTVPVGGAEPAGDLVLPDSARAVVLFAHGSGSSRHSPRNRRVAGELRAAGLGTLLMDLLTEAEERQDALTGELRFDIPFLGRRLVAAVDWLRAQPGTRELPVVLFGASTGAGAALVAAAERPGPVLTVVSRGGRPDLAGDALDAVRAPVLLIVGGRDRRVLRLNEEAARRLRAPHTLHVVPGATHLFEEPGALEEVAATARQWCEDRLRAAAR</sequence>
<keyword evidence="12" id="KW-1185">Reference proteome</keyword>
<feature type="domain" description="RNA polymerase sigma-70 region 2" evidence="9">
    <location>
        <begin position="40"/>
        <end position="106"/>
    </location>
</feature>
<keyword evidence="4 6" id="KW-0238">DNA-binding</keyword>
<evidence type="ECO:0000256" key="2">
    <source>
        <dbReference type="ARBA" id="ARBA00023015"/>
    </source>
</evidence>
<accession>A0ABN3KIC1</accession>
<keyword evidence="5 6" id="KW-0804">Transcription</keyword>
<feature type="domain" description="Dienelactone hydrolase" evidence="8">
    <location>
        <begin position="341"/>
        <end position="465"/>
    </location>
</feature>
<comment type="caution">
    <text evidence="11">The sequence shown here is derived from an EMBL/GenBank/DDBJ whole genome shotgun (WGS) entry which is preliminary data.</text>
</comment>
<dbReference type="SUPFAM" id="SSF53474">
    <property type="entry name" value="alpha/beta-Hydrolases"/>
    <property type="match status" value="1"/>
</dbReference>
<dbReference type="PROSITE" id="PS01063">
    <property type="entry name" value="SIGMA70_ECF"/>
    <property type="match status" value="1"/>
</dbReference>
<evidence type="ECO:0000259" key="10">
    <source>
        <dbReference type="Pfam" id="PF08281"/>
    </source>
</evidence>
<evidence type="ECO:0000313" key="11">
    <source>
        <dbReference type="EMBL" id="GAA2460218.1"/>
    </source>
</evidence>
<evidence type="ECO:0000259" key="9">
    <source>
        <dbReference type="Pfam" id="PF04542"/>
    </source>
</evidence>
<dbReference type="Gene3D" id="1.10.10.10">
    <property type="entry name" value="Winged helix-like DNA-binding domain superfamily/Winged helix DNA-binding domain"/>
    <property type="match status" value="1"/>
</dbReference>
<evidence type="ECO:0000256" key="1">
    <source>
        <dbReference type="ARBA" id="ARBA00010641"/>
    </source>
</evidence>
<evidence type="ECO:0000256" key="6">
    <source>
        <dbReference type="RuleBase" id="RU000716"/>
    </source>
</evidence>
<feature type="domain" description="RNA polymerase sigma factor 70 region 4 type 2" evidence="10">
    <location>
        <begin position="138"/>
        <end position="188"/>
    </location>
</feature>
<evidence type="ECO:0000313" key="12">
    <source>
        <dbReference type="Proteomes" id="UP001500460"/>
    </source>
</evidence>
<dbReference type="SUPFAM" id="SSF88659">
    <property type="entry name" value="Sigma3 and sigma4 domains of RNA polymerase sigma factors"/>
    <property type="match status" value="1"/>
</dbReference>
<organism evidence="11 12">
    <name type="scientific">Streptomyces glaucus</name>
    <dbReference type="NCBI Taxonomy" id="284029"/>
    <lineage>
        <taxon>Bacteria</taxon>
        <taxon>Bacillati</taxon>
        <taxon>Actinomycetota</taxon>
        <taxon>Actinomycetes</taxon>
        <taxon>Kitasatosporales</taxon>
        <taxon>Streptomycetaceae</taxon>
        <taxon>Streptomyces</taxon>
    </lineage>
</organism>
<dbReference type="SUPFAM" id="SSF88946">
    <property type="entry name" value="Sigma2 domain of RNA polymerase sigma factors"/>
    <property type="match status" value="1"/>
</dbReference>
<dbReference type="Gene3D" id="1.10.1740.10">
    <property type="match status" value="1"/>
</dbReference>
<evidence type="ECO:0000259" key="8">
    <source>
        <dbReference type="Pfam" id="PF01738"/>
    </source>
</evidence>
<feature type="region of interest" description="Disordered" evidence="7">
    <location>
        <begin position="197"/>
        <end position="257"/>
    </location>
</feature>
<dbReference type="NCBIfam" id="TIGR02937">
    <property type="entry name" value="sigma70-ECF"/>
    <property type="match status" value="1"/>
</dbReference>
<dbReference type="PANTHER" id="PTHR43133">
    <property type="entry name" value="RNA POLYMERASE ECF-TYPE SIGMA FACTO"/>
    <property type="match status" value="1"/>
</dbReference>
<proteinExistence type="inferred from homology"/>
<gene>
    <name evidence="11" type="ORF">GCM10010421_62000</name>
</gene>
<dbReference type="Pfam" id="PF08281">
    <property type="entry name" value="Sigma70_r4_2"/>
    <property type="match status" value="1"/>
</dbReference>
<evidence type="ECO:0000256" key="5">
    <source>
        <dbReference type="ARBA" id="ARBA00023163"/>
    </source>
</evidence>
<dbReference type="InterPro" id="IPR039425">
    <property type="entry name" value="RNA_pol_sigma-70-like"/>
</dbReference>
<dbReference type="Gene3D" id="3.40.50.1820">
    <property type="entry name" value="alpha/beta hydrolase"/>
    <property type="match status" value="1"/>
</dbReference>
<dbReference type="Pfam" id="PF01738">
    <property type="entry name" value="DLH"/>
    <property type="match status" value="1"/>
</dbReference>
<dbReference type="EMBL" id="BAAATK010000080">
    <property type="protein sequence ID" value="GAA2460218.1"/>
    <property type="molecule type" value="Genomic_DNA"/>
</dbReference>
<evidence type="ECO:0000256" key="3">
    <source>
        <dbReference type="ARBA" id="ARBA00023082"/>
    </source>
</evidence>
<dbReference type="InterPro" id="IPR036388">
    <property type="entry name" value="WH-like_DNA-bd_sf"/>
</dbReference>
<dbReference type="PANTHER" id="PTHR43133:SF61">
    <property type="entry name" value="ECF RNA POLYMERASE SIGMA FACTOR SIGC"/>
    <property type="match status" value="1"/>
</dbReference>
<dbReference type="InterPro" id="IPR000838">
    <property type="entry name" value="RNA_pol_sigma70_ECF_CS"/>
</dbReference>
<comment type="similarity">
    <text evidence="1 6">Belongs to the sigma-70 factor family. ECF subfamily.</text>
</comment>
<keyword evidence="3 6" id="KW-0731">Sigma factor</keyword>
<dbReference type="InterPro" id="IPR013325">
    <property type="entry name" value="RNA_pol_sigma_r2"/>
</dbReference>
<dbReference type="InterPro" id="IPR029058">
    <property type="entry name" value="AB_hydrolase_fold"/>
</dbReference>
<feature type="compositionally biased region" description="Basic and acidic residues" evidence="7">
    <location>
        <begin position="204"/>
        <end position="213"/>
    </location>
</feature>
<dbReference type="Proteomes" id="UP001500460">
    <property type="component" value="Unassembled WGS sequence"/>
</dbReference>
<protein>
    <recommendedName>
        <fullName evidence="6">RNA polymerase sigma factor</fullName>
    </recommendedName>
</protein>
<dbReference type="InterPro" id="IPR014284">
    <property type="entry name" value="RNA_pol_sigma-70_dom"/>
</dbReference>
<dbReference type="InterPro" id="IPR013249">
    <property type="entry name" value="RNA_pol_sigma70_r4_t2"/>
</dbReference>
<evidence type="ECO:0000256" key="7">
    <source>
        <dbReference type="SAM" id="MobiDB-lite"/>
    </source>
</evidence>
<evidence type="ECO:0000256" key="4">
    <source>
        <dbReference type="ARBA" id="ARBA00023125"/>
    </source>
</evidence>
<keyword evidence="2 6" id="KW-0805">Transcription regulation</keyword>
<dbReference type="InterPro" id="IPR002925">
    <property type="entry name" value="Dienelactn_hydro"/>
</dbReference>